<reference evidence="3 4" key="1">
    <citation type="journal article" date="2022" name="Nat. Plants">
        <title>Genomes of leafy and leafless Platanthera orchids illuminate the evolution of mycoheterotrophy.</title>
        <authorList>
            <person name="Li M.H."/>
            <person name="Liu K.W."/>
            <person name="Li Z."/>
            <person name="Lu H.C."/>
            <person name="Ye Q.L."/>
            <person name="Zhang D."/>
            <person name="Wang J.Y."/>
            <person name="Li Y.F."/>
            <person name="Zhong Z.M."/>
            <person name="Liu X."/>
            <person name="Yu X."/>
            <person name="Liu D.K."/>
            <person name="Tu X.D."/>
            <person name="Liu B."/>
            <person name="Hao Y."/>
            <person name="Liao X.Y."/>
            <person name="Jiang Y.T."/>
            <person name="Sun W.H."/>
            <person name="Chen J."/>
            <person name="Chen Y.Q."/>
            <person name="Ai Y."/>
            <person name="Zhai J.W."/>
            <person name="Wu S.S."/>
            <person name="Zhou Z."/>
            <person name="Hsiao Y.Y."/>
            <person name="Wu W.L."/>
            <person name="Chen Y.Y."/>
            <person name="Lin Y.F."/>
            <person name="Hsu J.L."/>
            <person name="Li C.Y."/>
            <person name="Wang Z.W."/>
            <person name="Zhao X."/>
            <person name="Zhong W.Y."/>
            <person name="Ma X.K."/>
            <person name="Ma L."/>
            <person name="Huang J."/>
            <person name="Chen G.Z."/>
            <person name="Huang M.Z."/>
            <person name="Huang L."/>
            <person name="Peng D.H."/>
            <person name="Luo Y.B."/>
            <person name="Zou S.Q."/>
            <person name="Chen S.P."/>
            <person name="Lan S."/>
            <person name="Tsai W.C."/>
            <person name="Van de Peer Y."/>
            <person name="Liu Z.J."/>
        </authorList>
    </citation>
    <scope>NUCLEOTIDE SEQUENCE [LARGE SCALE GENOMIC DNA]</scope>
    <source>
        <strain evidence="3">Lor288</strain>
    </source>
</reference>
<dbReference type="SUPFAM" id="SSF53756">
    <property type="entry name" value="UDP-Glycosyltransferase/glycogen phosphorylase"/>
    <property type="match status" value="1"/>
</dbReference>
<dbReference type="Proteomes" id="UP001412067">
    <property type="component" value="Unassembled WGS sequence"/>
</dbReference>
<evidence type="ECO:0000313" key="4">
    <source>
        <dbReference type="Proteomes" id="UP001412067"/>
    </source>
</evidence>
<comment type="caution">
    <text evidence="3">The sequence shown here is derived from an EMBL/GenBank/DDBJ whole genome shotgun (WGS) entry which is preliminary data.</text>
</comment>
<protein>
    <submittedName>
        <fullName evidence="3">Uncharacterized protein</fullName>
    </submittedName>
</protein>
<dbReference type="EMBL" id="JBBWWR010000001">
    <property type="protein sequence ID" value="KAK8970868.1"/>
    <property type="molecule type" value="Genomic_DNA"/>
</dbReference>
<dbReference type="PANTHER" id="PTHR48047:SF45">
    <property type="entry name" value="SCOPOLETIN GLUCOSYLTRANSFERASE-LIKE"/>
    <property type="match status" value="1"/>
</dbReference>
<dbReference type="Gene3D" id="3.40.50.2000">
    <property type="entry name" value="Glycogen Phosphorylase B"/>
    <property type="match status" value="1"/>
</dbReference>
<organism evidence="3 4">
    <name type="scientific">Platanthera guangdongensis</name>
    <dbReference type="NCBI Taxonomy" id="2320717"/>
    <lineage>
        <taxon>Eukaryota</taxon>
        <taxon>Viridiplantae</taxon>
        <taxon>Streptophyta</taxon>
        <taxon>Embryophyta</taxon>
        <taxon>Tracheophyta</taxon>
        <taxon>Spermatophyta</taxon>
        <taxon>Magnoliopsida</taxon>
        <taxon>Liliopsida</taxon>
        <taxon>Asparagales</taxon>
        <taxon>Orchidaceae</taxon>
        <taxon>Orchidoideae</taxon>
        <taxon>Orchideae</taxon>
        <taxon>Orchidinae</taxon>
        <taxon>Platanthera</taxon>
    </lineage>
</organism>
<comment type="similarity">
    <text evidence="1">Belongs to the UDP-glycosyltransferase family.</text>
</comment>
<keyword evidence="2" id="KW-0808">Transferase</keyword>
<keyword evidence="2" id="KW-0328">Glycosyltransferase</keyword>
<name>A0ABR2N401_9ASPA</name>
<gene>
    <name evidence="3" type="ORF">KSP40_PGU017198</name>
</gene>
<sequence>MEVARCLLWRFQCGEGDGGWVGGDDECFGAVTVGDGVIGAPPSIPRCPHRPPPRLHHHRLLNDLDLQVATTHGVPQLEFDGFSFFSHCLKDAYLKQNLIQILALDDQTIVFHVLLDHIEFRRSQLPNTDNIANDTTLSRIWIEAMEANRKSFDVVVNIFYELEPDYAEHFRNVMGEKAWGVGPVALSDDKNTNEPVDLFRPHMSWPTLGSHEKELEWSGAHPCMHGDKNKANPPPLT</sequence>
<proteinExistence type="inferred from homology"/>
<keyword evidence="4" id="KW-1185">Reference proteome</keyword>
<evidence type="ECO:0000256" key="1">
    <source>
        <dbReference type="ARBA" id="ARBA00009995"/>
    </source>
</evidence>
<dbReference type="PANTHER" id="PTHR48047">
    <property type="entry name" value="GLYCOSYLTRANSFERASE"/>
    <property type="match status" value="1"/>
</dbReference>
<evidence type="ECO:0000313" key="3">
    <source>
        <dbReference type="EMBL" id="KAK8970868.1"/>
    </source>
</evidence>
<accession>A0ABR2N401</accession>
<evidence type="ECO:0000256" key="2">
    <source>
        <dbReference type="ARBA" id="ARBA00022676"/>
    </source>
</evidence>